<name>A0A2B6KMH7_9BACI</name>
<reference evidence="1 2" key="1">
    <citation type="submission" date="2017-09" db="EMBL/GenBank/DDBJ databases">
        <title>Large-scale bioinformatics analysis of Bacillus genomes uncovers conserved roles of natural products in bacterial physiology.</title>
        <authorList>
            <consortium name="Agbiome Team Llc"/>
            <person name="Bleich R.M."/>
            <person name="Grubbs K.J."/>
            <person name="Santa Maria K.C."/>
            <person name="Allen S.E."/>
            <person name="Farag S."/>
            <person name="Shank E.A."/>
            <person name="Bowers A."/>
        </authorList>
    </citation>
    <scope>NUCLEOTIDE SEQUENCE [LARGE SCALE GENOMIC DNA]</scope>
    <source>
        <strain evidence="1 2">AFS065610</strain>
    </source>
</reference>
<protein>
    <submittedName>
        <fullName evidence="1">Uncharacterized protein</fullName>
    </submittedName>
</protein>
<organism evidence="1 2">
    <name type="scientific">Bacillus wiedmannii</name>
    <dbReference type="NCBI Taxonomy" id="1890302"/>
    <lineage>
        <taxon>Bacteria</taxon>
        <taxon>Bacillati</taxon>
        <taxon>Bacillota</taxon>
        <taxon>Bacilli</taxon>
        <taxon>Bacillales</taxon>
        <taxon>Bacillaceae</taxon>
        <taxon>Bacillus</taxon>
        <taxon>Bacillus cereus group</taxon>
    </lineage>
</organism>
<dbReference type="AlphaFoldDB" id="A0A2B6KMH7"/>
<proteinExistence type="predicted"/>
<sequence length="35" mass="4317">MFLYKEGIPSLYVFLSYLKFYREGFRDTFARNEKS</sequence>
<gene>
    <name evidence="1" type="ORF">COM27_04050</name>
</gene>
<evidence type="ECO:0000313" key="1">
    <source>
        <dbReference type="EMBL" id="PGD38732.1"/>
    </source>
</evidence>
<comment type="caution">
    <text evidence="1">The sequence shown here is derived from an EMBL/GenBank/DDBJ whole genome shotgun (WGS) entry which is preliminary data.</text>
</comment>
<accession>A0A2B6KMH7</accession>
<dbReference type="EMBL" id="NVIY01000008">
    <property type="protein sequence ID" value="PGD38732.1"/>
    <property type="molecule type" value="Genomic_DNA"/>
</dbReference>
<evidence type="ECO:0000313" key="2">
    <source>
        <dbReference type="Proteomes" id="UP000223472"/>
    </source>
</evidence>
<dbReference type="Proteomes" id="UP000223472">
    <property type="component" value="Unassembled WGS sequence"/>
</dbReference>